<dbReference type="Pfam" id="PF13577">
    <property type="entry name" value="SnoaL_4"/>
    <property type="match status" value="1"/>
</dbReference>
<protein>
    <submittedName>
        <fullName evidence="2">Polyketide cyclase</fullName>
    </submittedName>
</protein>
<organism evidence="2 3">
    <name type="scientific">Pseudomonas piscis</name>
    <dbReference type="NCBI Taxonomy" id="2614538"/>
    <lineage>
        <taxon>Bacteria</taxon>
        <taxon>Pseudomonadati</taxon>
        <taxon>Pseudomonadota</taxon>
        <taxon>Gammaproteobacteria</taxon>
        <taxon>Pseudomonadales</taxon>
        <taxon>Pseudomonadaceae</taxon>
        <taxon>Pseudomonas</taxon>
    </lineage>
</organism>
<dbReference type="Gene3D" id="3.10.450.50">
    <property type="match status" value="1"/>
</dbReference>
<dbReference type="SUPFAM" id="SSF54427">
    <property type="entry name" value="NTF2-like"/>
    <property type="match status" value="1"/>
</dbReference>
<comment type="caution">
    <text evidence="2">The sequence shown here is derived from an EMBL/GenBank/DDBJ whole genome shotgun (WGS) entry which is preliminary data.</text>
</comment>
<dbReference type="Proteomes" id="UP000486534">
    <property type="component" value="Unassembled WGS sequence"/>
</dbReference>
<dbReference type="InterPro" id="IPR032710">
    <property type="entry name" value="NTF2-like_dom_sf"/>
</dbReference>
<name>A0A7X1PLS3_9PSED</name>
<sequence length="159" mass="18414">MEPGMNTTLLLERMAIHDLLCRFQGTFDLLDWPGMHHCLWERLHIDYSSFRDEAPGPMLREDYIARRQAALSELKMQHNFSNLLITIDGTAATARCNYQIHRFSTQDCRGQGDFFHSYGRYFFELAKRDGQWRICAIRQQLIANHGTPGLHRAVLTGAT</sequence>
<dbReference type="AlphaFoldDB" id="A0A7X1PLS3"/>
<evidence type="ECO:0000313" key="3">
    <source>
        <dbReference type="Proteomes" id="UP000486534"/>
    </source>
</evidence>
<feature type="domain" description="SnoaL-like" evidence="1">
    <location>
        <begin position="10"/>
        <end position="136"/>
    </location>
</feature>
<accession>A0A7X1PLS3</accession>
<reference evidence="2 3" key="1">
    <citation type="submission" date="2019-10" db="EMBL/GenBank/DDBJ databases">
        <title>Pseudomonas dajingensis sp. nov., isolated from the profound head ulcers of farmed Murray cod (Maccullochella peelii peelii).</title>
        <authorList>
            <person name="Liu Y."/>
        </authorList>
    </citation>
    <scope>NUCLEOTIDE SEQUENCE [LARGE SCALE GENOMIC DNA]</scope>
    <source>
        <strain evidence="2 3">MC042</strain>
    </source>
</reference>
<dbReference type="EMBL" id="WHUV01000002">
    <property type="protein sequence ID" value="MQA54320.1"/>
    <property type="molecule type" value="Genomic_DNA"/>
</dbReference>
<evidence type="ECO:0000313" key="2">
    <source>
        <dbReference type="EMBL" id="MQA54320.1"/>
    </source>
</evidence>
<evidence type="ECO:0000259" key="1">
    <source>
        <dbReference type="Pfam" id="PF13577"/>
    </source>
</evidence>
<gene>
    <name evidence="2" type="ORF">GDH07_13470</name>
</gene>
<dbReference type="InterPro" id="IPR037401">
    <property type="entry name" value="SnoaL-like"/>
</dbReference>
<proteinExistence type="predicted"/>